<proteinExistence type="predicted"/>
<dbReference type="Proteomes" id="UP000186601">
    <property type="component" value="Unassembled WGS sequence"/>
</dbReference>
<dbReference type="AlphaFoldDB" id="A0A2R6NWC5"/>
<evidence type="ECO:0000313" key="1">
    <source>
        <dbReference type="EMBL" id="PSR78201.1"/>
    </source>
</evidence>
<evidence type="ECO:0000313" key="2">
    <source>
        <dbReference type="Proteomes" id="UP000186601"/>
    </source>
</evidence>
<accession>A0A2R6NWC5</accession>
<dbReference type="EMBL" id="MLYV02000755">
    <property type="protein sequence ID" value="PSR78201.1"/>
    <property type="molecule type" value="Genomic_DNA"/>
</dbReference>
<organism evidence="1 2">
    <name type="scientific">Hermanssonia centrifuga</name>
    <dbReference type="NCBI Taxonomy" id="98765"/>
    <lineage>
        <taxon>Eukaryota</taxon>
        <taxon>Fungi</taxon>
        <taxon>Dikarya</taxon>
        <taxon>Basidiomycota</taxon>
        <taxon>Agaricomycotina</taxon>
        <taxon>Agaricomycetes</taxon>
        <taxon>Polyporales</taxon>
        <taxon>Meruliaceae</taxon>
        <taxon>Hermanssonia</taxon>
    </lineage>
</organism>
<reference evidence="1 2" key="1">
    <citation type="submission" date="2018-02" db="EMBL/GenBank/DDBJ databases">
        <title>Genome sequence of the basidiomycete white-rot fungus Phlebia centrifuga.</title>
        <authorList>
            <person name="Granchi Z."/>
            <person name="Peng M."/>
            <person name="de Vries R.P."/>
            <person name="Hilden K."/>
            <person name="Makela M.R."/>
            <person name="Grigoriev I."/>
            <person name="Riley R."/>
        </authorList>
    </citation>
    <scope>NUCLEOTIDE SEQUENCE [LARGE SCALE GENOMIC DNA]</scope>
    <source>
        <strain evidence="1 2">FBCC195</strain>
    </source>
</reference>
<name>A0A2R6NWC5_9APHY</name>
<gene>
    <name evidence="1" type="ORF">PHLCEN_2v7533</name>
</gene>
<dbReference type="OrthoDB" id="2780168at2759"/>
<protein>
    <submittedName>
        <fullName evidence="1">Uncharacterized protein</fullName>
    </submittedName>
</protein>
<keyword evidence="2" id="KW-1185">Reference proteome</keyword>
<sequence>MGAAQPVHHLDTFPELRTLRLYFLRESIPPLSGSRTLTTLVLDGAQNCDWSVGIMNTSVASVMFPNLRVFRLETVWADQHQVFDFVQRHATLMEVSVSMSELTLPLRLEALGMLIKGTGTWYEFGRPDDEIDGEANEGWDNPCEENKGADGSPLLNPVFPYSYIRFNSFSFSRVPITPTATKWKSSRGSKQPRYQATALSFRTFEVGRWTPLNLPVADIPDVLLLSDHFPSVEELRISSDALHWDDDFTSTMERIGDYLEDWKHLHKLAFSWRIPEEWGWDDTDAPLFSPLDLVVPPTEQEPRFDSDHEVASMGWIGRGHSIDDLRQLGVYRDGEIEDLTQNLRALHGGDDIDDRDTGLHMRTWQACHEPLVAKMMRYLAECCPTLEEIEWYLRGRDSFEETTRWRWKVHRRLDGKVNLVSGNLTWLGCENDPLPKMHILVGQELAYERDALKQRW</sequence>
<comment type="caution">
    <text evidence="1">The sequence shown here is derived from an EMBL/GenBank/DDBJ whole genome shotgun (WGS) entry which is preliminary data.</text>
</comment>